<reference evidence="2 3" key="1">
    <citation type="journal article" date="2010" name="J. Bacteriol.">
        <title>Genome sequences of Pelagibaca bermudensis HTCC2601T and Maritimibacter alkaliphilus HTCC2654T, the type strains of two marine Roseobacter genera.</title>
        <authorList>
            <person name="Thrash J.C."/>
            <person name="Cho J.C."/>
            <person name="Ferriera S."/>
            <person name="Johnson J."/>
            <person name="Vergin K.L."/>
            <person name="Giovannoni S.J."/>
        </authorList>
    </citation>
    <scope>NUCLEOTIDE SEQUENCE [LARGE SCALE GENOMIC DNA]</scope>
    <source>
        <strain evidence="3">DSM 26914 / JCM 13377 / KCTC 12554 / HTCC2601</strain>
    </source>
</reference>
<gene>
    <name evidence="2" type="ORF">R2601_04228</name>
</gene>
<evidence type="ECO:0000256" key="1">
    <source>
        <dbReference type="SAM" id="MobiDB-lite"/>
    </source>
</evidence>
<dbReference type="EMBL" id="AATQ01000001">
    <property type="protein sequence ID" value="EAU48752.1"/>
    <property type="molecule type" value="Genomic_DNA"/>
</dbReference>
<comment type="caution">
    <text evidence="2">The sequence shown here is derived from an EMBL/GenBank/DDBJ whole genome shotgun (WGS) entry which is preliminary data.</text>
</comment>
<feature type="region of interest" description="Disordered" evidence="1">
    <location>
        <begin position="155"/>
        <end position="178"/>
    </location>
</feature>
<organism evidence="2 3">
    <name type="scientific">Salipiger bermudensis (strain DSM 26914 / JCM 13377 / KCTC 12554 / HTCC2601)</name>
    <name type="common">Pelagibaca bermudensis</name>
    <dbReference type="NCBI Taxonomy" id="314265"/>
    <lineage>
        <taxon>Bacteria</taxon>
        <taxon>Pseudomonadati</taxon>
        <taxon>Pseudomonadota</taxon>
        <taxon>Alphaproteobacteria</taxon>
        <taxon>Rhodobacterales</taxon>
        <taxon>Roseobacteraceae</taxon>
        <taxon>Salipiger</taxon>
    </lineage>
</organism>
<name>Q0FW00_SALBH</name>
<evidence type="ECO:0000313" key="2">
    <source>
        <dbReference type="EMBL" id="EAU48752.1"/>
    </source>
</evidence>
<dbReference type="HOGENOM" id="CLU_1509224_0_0_5"/>
<protein>
    <submittedName>
        <fullName evidence="2">Uncharacterized protein</fullName>
    </submittedName>
</protein>
<sequence>MCGSVNGARRRCSTRAGSRTRSGVASASRHWRPRCTVSTRKRPSMRSPSRSATRRGRRNTPRAVARSSGCMRGSACAAASNPPSWPAPASPGRATSSLETAVSTRCSATRPWAMRPSPIFCQRRRTSCRACPTRPIAAAPAPSPTSRRWSMCATVPGRSSASMPRCRPWSTASSAPAT</sequence>
<dbReference type="AlphaFoldDB" id="Q0FW00"/>
<proteinExistence type="predicted"/>
<dbReference type="Proteomes" id="UP000006230">
    <property type="component" value="Unassembled WGS sequence"/>
</dbReference>
<accession>Q0FW00</accession>
<feature type="compositionally biased region" description="Polar residues" evidence="1">
    <location>
        <begin position="15"/>
        <end position="25"/>
    </location>
</feature>
<evidence type="ECO:0000313" key="3">
    <source>
        <dbReference type="Proteomes" id="UP000006230"/>
    </source>
</evidence>
<feature type="region of interest" description="Disordered" evidence="1">
    <location>
        <begin position="1"/>
        <end position="69"/>
    </location>
</feature>
<keyword evidence="3" id="KW-1185">Reference proteome</keyword>
<feature type="compositionally biased region" description="Basic residues" evidence="1">
    <location>
        <begin position="29"/>
        <end position="44"/>
    </location>
</feature>
<dbReference type="STRING" id="314265.R2601_04228"/>